<feature type="non-terminal residue" evidence="1">
    <location>
        <position position="1"/>
    </location>
</feature>
<accession>A0A0F9E452</accession>
<protein>
    <submittedName>
        <fullName evidence="1">Uncharacterized protein</fullName>
    </submittedName>
</protein>
<organism evidence="1">
    <name type="scientific">marine sediment metagenome</name>
    <dbReference type="NCBI Taxonomy" id="412755"/>
    <lineage>
        <taxon>unclassified sequences</taxon>
        <taxon>metagenomes</taxon>
        <taxon>ecological metagenomes</taxon>
    </lineage>
</organism>
<sequence>YSMQQLRAIKGVGTRGQCPLCHKRAKFKFHVVNNEGNYDHSEFRCAGCSLGFAKILEVKKQ</sequence>
<proteinExistence type="predicted"/>
<dbReference type="EMBL" id="LAZR01026430">
    <property type="protein sequence ID" value="KKL68774.1"/>
    <property type="molecule type" value="Genomic_DNA"/>
</dbReference>
<name>A0A0F9E452_9ZZZZ</name>
<evidence type="ECO:0000313" key="1">
    <source>
        <dbReference type="EMBL" id="KKL68774.1"/>
    </source>
</evidence>
<reference evidence="1" key="1">
    <citation type="journal article" date="2015" name="Nature">
        <title>Complex archaea that bridge the gap between prokaryotes and eukaryotes.</title>
        <authorList>
            <person name="Spang A."/>
            <person name="Saw J.H."/>
            <person name="Jorgensen S.L."/>
            <person name="Zaremba-Niedzwiedzka K."/>
            <person name="Martijn J."/>
            <person name="Lind A.E."/>
            <person name="van Eijk R."/>
            <person name="Schleper C."/>
            <person name="Guy L."/>
            <person name="Ettema T.J."/>
        </authorList>
    </citation>
    <scope>NUCLEOTIDE SEQUENCE</scope>
</reference>
<gene>
    <name evidence="1" type="ORF">LCGC14_2121570</name>
</gene>
<comment type="caution">
    <text evidence="1">The sequence shown here is derived from an EMBL/GenBank/DDBJ whole genome shotgun (WGS) entry which is preliminary data.</text>
</comment>
<dbReference type="AlphaFoldDB" id="A0A0F9E452"/>